<dbReference type="PANTHER" id="PTHR33223">
    <property type="entry name" value="CCHC-TYPE DOMAIN-CONTAINING PROTEIN"/>
    <property type="match status" value="1"/>
</dbReference>
<keyword evidence="3" id="KW-1185">Reference proteome</keyword>
<accession>A0A5B6X2P6</accession>
<dbReference type="Proteomes" id="UP000325315">
    <property type="component" value="Unassembled WGS sequence"/>
</dbReference>
<reference evidence="3" key="1">
    <citation type="journal article" date="2019" name="Plant Biotechnol. J.">
        <title>Genome sequencing of the Australian wild diploid species Gossypium australe highlights disease resistance and delayed gland morphogenesis.</title>
        <authorList>
            <person name="Cai Y."/>
            <person name="Cai X."/>
            <person name="Wang Q."/>
            <person name="Wang P."/>
            <person name="Zhang Y."/>
            <person name="Cai C."/>
            <person name="Xu Y."/>
            <person name="Wang K."/>
            <person name="Zhou Z."/>
            <person name="Wang C."/>
            <person name="Geng S."/>
            <person name="Li B."/>
            <person name="Dong Q."/>
            <person name="Hou Y."/>
            <person name="Wang H."/>
            <person name="Ai P."/>
            <person name="Liu Z."/>
            <person name="Yi F."/>
            <person name="Sun M."/>
            <person name="An G."/>
            <person name="Cheng J."/>
            <person name="Zhang Y."/>
            <person name="Shi Q."/>
            <person name="Xie Y."/>
            <person name="Shi X."/>
            <person name="Chang Y."/>
            <person name="Huang F."/>
            <person name="Chen Y."/>
            <person name="Hong S."/>
            <person name="Mi L."/>
            <person name="Sun Q."/>
            <person name="Zhang L."/>
            <person name="Zhou B."/>
            <person name="Peng R."/>
            <person name="Zhang X."/>
            <person name="Liu F."/>
        </authorList>
    </citation>
    <scope>NUCLEOTIDE SEQUENCE [LARGE SCALE GENOMIC DNA]</scope>
    <source>
        <strain evidence="3">cv. PA1801</strain>
    </source>
</reference>
<dbReference type="PANTHER" id="PTHR33223:SF6">
    <property type="entry name" value="CCHC-TYPE DOMAIN-CONTAINING PROTEIN"/>
    <property type="match status" value="1"/>
</dbReference>
<dbReference type="EMBL" id="SMMG02000001">
    <property type="protein sequence ID" value="KAA3488053.1"/>
    <property type="molecule type" value="Genomic_DNA"/>
</dbReference>
<dbReference type="Pfam" id="PF03732">
    <property type="entry name" value="Retrotrans_gag"/>
    <property type="match status" value="1"/>
</dbReference>
<comment type="caution">
    <text evidence="2">The sequence shown here is derived from an EMBL/GenBank/DDBJ whole genome shotgun (WGS) entry which is preliminary data.</text>
</comment>
<name>A0A5B6X2P6_9ROSI</name>
<protein>
    <submittedName>
        <fullName evidence="2">Retrotransposon gag protein</fullName>
    </submittedName>
</protein>
<dbReference type="OrthoDB" id="1417698at2759"/>
<proteinExistence type="predicted"/>
<evidence type="ECO:0000313" key="2">
    <source>
        <dbReference type="EMBL" id="KAA3488053.1"/>
    </source>
</evidence>
<evidence type="ECO:0000313" key="3">
    <source>
        <dbReference type="Proteomes" id="UP000325315"/>
    </source>
</evidence>
<feature type="domain" description="Retrotransposon gag" evidence="1">
    <location>
        <begin position="22"/>
        <end position="89"/>
    </location>
</feature>
<gene>
    <name evidence="2" type="ORF">EPI10_031834</name>
</gene>
<organism evidence="2 3">
    <name type="scientific">Gossypium australe</name>
    <dbReference type="NCBI Taxonomy" id="47621"/>
    <lineage>
        <taxon>Eukaryota</taxon>
        <taxon>Viridiplantae</taxon>
        <taxon>Streptophyta</taxon>
        <taxon>Embryophyta</taxon>
        <taxon>Tracheophyta</taxon>
        <taxon>Spermatophyta</taxon>
        <taxon>Magnoliopsida</taxon>
        <taxon>eudicotyledons</taxon>
        <taxon>Gunneridae</taxon>
        <taxon>Pentapetalae</taxon>
        <taxon>rosids</taxon>
        <taxon>malvids</taxon>
        <taxon>Malvales</taxon>
        <taxon>Malvaceae</taxon>
        <taxon>Malvoideae</taxon>
        <taxon>Gossypium</taxon>
    </lineage>
</organism>
<dbReference type="InterPro" id="IPR005162">
    <property type="entry name" value="Retrotrans_gag_dom"/>
</dbReference>
<dbReference type="AlphaFoldDB" id="A0A5B6X2P6"/>
<sequence length="126" mass="14796">MLHYSDDGYGLGVLQMMHLCDSINTWDELARNFLAKYFQSSKIMKFRMDIMNFQQLEEDSLCEAWERFKLMLCKVPYNGFVRLAATLRKLRASLDGVSAEVFMSKTYTEACQLIKDMIMNSYMWLA</sequence>
<evidence type="ECO:0000259" key="1">
    <source>
        <dbReference type="Pfam" id="PF03732"/>
    </source>
</evidence>